<proteinExistence type="predicted"/>
<name>A0AAV4PPE9_CAEEX</name>
<organism evidence="1 2">
    <name type="scientific">Caerostris extrusa</name>
    <name type="common">Bark spider</name>
    <name type="synonym">Caerostris bankana</name>
    <dbReference type="NCBI Taxonomy" id="172846"/>
    <lineage>
        <taxon>Eukaryota</taxon>
        <taxon>Metazoa</taxon>
        <taxon>Ecdysozoa</taxon>
        <taxon>Arthropoda</taxon>
        <taxon>Chelicerata</taxon>
        <taxon>Arachnida</taxon>
        <taxon>Araneae</taxon>
        <taxon>Araneomorphae</taxon>
        <taxon>Entelegynae</taxon>
        <taxon>Araneoidea</taxon>
        <taxon>Araneidae</taxon>
        <taxon>Caerostris</taxon>
    </lineage>
</organism>
<gene>
    <name evidence="1" type="ORF">CEXT_445501</name>
</gene>
<keyword evidence="2" id="KW-1185">Reference proteome</keyword>
<sequence length="111" mass="12873">MRVLILKSPNDNTGHDKVPFLRLSARSLGLEFTTSPTMEELHPSSIYERARPVLFRTYPKRERRKGRKNVSGLDLKPRNLVRESIFHSSGVTLFNSENRFLMNCSCYKEDS</sequence>
<evidence type="ECO:0000313" key="2">
    <source>
        <dbReference type="Proteomes" id="UP001054945"/>
    </source>
</evidence>
<evidence type="ECO:0000313" key="1">
    <source>
        <dbReference type="EMBL" id="GIX98941.1"/>
    </source>
</evidence>
<dbReference type="EMBL" id="BPLR01004987">
    <property type="protein sequence ID" value="GIX98941.1"/>
    <property type="molecule type" value="Genomic_DNA"/>
</dbReference>
<protein>
    <submittedName>
        <fullName evidence="1">Uncharacterized protein</fullName>
    </submittedName>
</protein>
<dbReference type="Proteomes" id="UP001054945">
    <property type="component" value="Unassembled WGS sequence"/>
</dbReference>
<reference evidence="1 2" key="1">
    <citation type="submission" date="2021-06" db="EMBL/GenBank/DDBJ databases">
        <title>Caerostris extrusa draft genome.</title>
        <authorList>
            <person name="Kono N."/>
            <person name="Arakawa K."/>
        </authorList>
    </citation>
    <scope>NUCLEOTIDE SEQUENCE [LARGE SCALE GENOMIC DNA]</scope>
</reference>
<dbReference type="AlphaFoldDB" id="A0AAV4PPE9"/>
<accession>A0AAV4PPE9</accession>
<comment type="caution">
    <text evidence="1">The sequence shown here is derived from an EMBL/GenBank/DDBJ whole genome shotgun (WGS) entry which is preliminary data.</text>
</comment>